<accession>I0I5A0</accession>
<name>I0I5A0_CALAS</name>
<proteinExistence type="predicted"/>
<dbReference type="AlphaFoldDB" id="I0I5A0"/>
<dbReference type="Proteomes" id="UP000007880">
    <property type="component" value="Chromosome"/>
</dbReference>
<evidence type="ECO:0000313" key="1">
    <source>
        <dbReference type="EMBL" id="BAM00438.1"/>
    </source>
</evidence>
<protein>
    <submittedName>
        <fullName evidence="1">Uncharacterized protein</fullName>
    </submittedName>
</protein>
<sequence>MAFKPFDQSKTPGCAPGIFCNEQARVEPDHAVISLQCDFIRCCTLPLQRAKGVRASLGWRPG</sequence>
<dbReference type="STRING" id="926550.CLDAP_23980"/>
<dbReference type="HOGENOM" id="CLU_2895485_0_0_0"/>
<evidence type="ECO:0000313" key="2">
    <source>
        <dbReference type="Proteomes" id="UP000007880"/>
    </source>
</evidence>
<gene>
    <name evidence="1" type="ordered locus">CLDAP_23980</name>
</gene>
<reference evidence="1 2" key="1">
    <citation type="submission" date="2012-02" db="EMBL/GenBank/DDBJ databases">
        <title>Complete genome sequence of Caldilinea aerophila DSM 14535 (= NBRC 102666).</title>
        <authorList>
            <person name="Oguchi A."/>
            <person name="Hosoyama A."/>
            <person name="Sekine M."/>
            <person name="Fukai R."/>
            <person name="Kato Y."/>
            <person name="Nakamura S."/>
            <person name="Hanada S."/>
            <person name="Yamazaki S."/>
            <person name="Fujita N."/>
        </authorList>
    </citation>
    <scope>NUCLEOTIDE SEQUENCE [LARGE SCALE GENOMIC DNA]</scope>
    <source>
        <strain evidence="2">DSM 14535 / JCM 11387 / NBRC 104270 / STL-6-O1</strain>
    </source>
</reference>
<dbReference type="KEGG" id="cap:CLDAP_23980"/>
<keyword evidence="2" id="KW-1185">Reference proteome</keyword>
<dbReference type="EMBL" id="AP012337">
    <property type="protein sequence ID" value="BAM00438.1"/>
    <property type="molecule type" value="Genomic_DNA"/>
</dbReference>
<organism evidence="1 2">
    <name type="scientific">Caldilinea aerophila (strain DSM 14535 / JCM 11387 / NBRC 104270 / STL-6-O1)</name>
    <dbReference type="NCBI Taxonomy" id="926550"/>
    <lineage>
        <taxon>Bacteria</taxon>
        <taxon>Bacillati</taxon>
        <taxon>Chloroflexota</taxon>
        <taxon>Caldilineae</taxon>
        <taxon>Caldilineales</taxon>
        <taxon>Caldilineaceae</taxon>
        <taxon>Caldilinea</taxon>
    </lineage>
</organism>